<evidence type="ECO:0000313" key="3">
    <source>
        <dbReference type="Proteomes" id="UP000095558"/>
    </source>
</evidence>
<keyword evidence="1" id="KW-0812">Transmembrane</keyword>
<protein>
    <submittedName>
        <fullName evidence="2">Uncharacterized protein</fullName>
    </submittedName>
</protein>
<reference evidence="2 3" key="1">
    <citation type="submission" date="2015-09" db="EMBL/GenBank/DDBJ databases">
        <authorList>
            <consortium name="Pathogen Informatics"/>
        </authorList>
    </citation>
    <scope>NUCLEOTIDE SEQUENCE [LARGE SCALE GENOMIC DNA]</scope>
    <source>
        <strain evidence="2 3">2789STDY5834855</strain>
    </source>
</reference>
<gene>
    <name evidence="2" type="ORF">ERS852470_01726</name>
</gene>
<sequence>MEKLILIFLVVDIVITILQLIICVKISKKHEVMK</sequence>
<accession>A0A174D7R0</accession>
<evidence type="ECO:0000256" key="1">
    <source>
        <dbReference type="SAM" id="Phobius"/>
    </source>
</evidence>
<dbReference type="AlphaFoldDB" id="A0A174D7R0"/>
<proteinExistence type="predicted"/>
<dbReference type="EMBL" id="CYZV01000017">
    <property type="protein sequence ID" value="CUO21267.1"/>
    <property type="molecule type" value="Genomic_DNA"/>
</dbReference>
<organism evidence="2 3">
    <name type="scientific">Clostridium disporicum</name>
    <dbReference type="NCBI Taxonomy" id="84024"/>
    <lineage>
        <taxon>Bacteria</taxon>
        <taxon>Bacillati</taxon>
        <taxon>Bacillota</taxon>
        <taxon>Clostridia</taxon>
        <taxon>Eubacteriales</taxon>
        <taxon>Clostridiaceae</taxon>
        <taxon>Clostridium</taxon>
    </lineage>
</organism>
<name>A0A174D7R0_9CLOT</name>
<feature type="transmembrane region" description="Helical" evidence="1">
    <location>
        <begin position="6"/>
        <end position="24"/>
    </location>
</feature>
<keyword evidence="1" id="KW-0472">Membrane</keyword>
<evidence type="ECO:0000313" key="2">
    <source>
        <dbReference type="EMBL" id="CUO21267.1"/>
    </source>
</evidence>
<keyword evidence="1" id="KW-1133">Transmembrane helix</keyword>
<dbReference type="Proteomes" id="UP000095558">
    <property type="component" value="Unassembled WGS sequence"/>
</dbReference>